<dbReference type="PROSITE" id="PS00065">
    <property type="entry name" value="D_2_HYDROXYACID_DH_1"/>
    <property type="match status" value="1"/>
</dbReference>
<gene>
    <name evidence="7" type="ORF">GCM10022414_29970</name>
</gene>
<dbReference type="InterPro" id="IPR011032">
    <property type="entry name" value="GroES-like_sf"/>
</dbReference>
<dbReference type="PROSITE" id="PS00059">
    <property type="entry name" value="ADH_ZINC"/>
    <property type="match status" value="1"/>
</dbReference>
<dbReference type="Pfam" id="PF08240">
    <property type="entry name" value="ADH_N"/>
    <property type="match status" value="1"/>
</dbReference>
<comment type="cofactor">
    <cofactor evidence="1 5">
        <name>Zn(2+)</name>
        <dbReference type="ChEBI" id="CHEBI:29105"/>
    </cofactor>
</comment>
<dbReference type="SMART" id="SM00829">
    <property type="entry name" value="PKS_ER"/>
    <property type="match status" value="1"/>
</dbReference>
<dbReference type="InterPro" id="IPR013149">
    <property type="entry name" value="ADH-like_C"/>
</dbReference>
<keyword evidence="4" id="KW-0560">Oxidoreductase</keyword>
<comment type="similarity">
    <text evidence="5">Belongs to the zinc-containing alcohol dehydrogenase family.</text>
</comment>
<dbReference type="RefSeq" id="WP_344937590.1">
    <property type="nucleotide sequence ID" value="NZ_BAABDM010000007.1"/>
</dbReference>
<dbReference type="Gene3D" id="3.40.50.720">
    <property type="entry name" value="NAD(P)-binding Rossmann-like Domain"/>
    <property type="match status" value="1"/>
</dbReference>
<dbReference type="SUPFAM" id="SSF51735">
    <property type="entry name" value="NAD(P)-binding Rossmann-fold domains"/>
    <property type="match status" value="1"/>
</dbReference>
<keyword evidence="8" id="KW-1185">Reference proteome</keyword>
<evidence type="ECO:0000256" key="2">
    <source>
        <dbReference type="ARBA" id="ARBA00022723"/>
    </source>
</evidence>
<dbReference type="EMBL" id="BAABDM010000007">
    <property type="protein sequence ID" value="GAA4102251.1"/>
    <property type="molecule type" value="Genomic_DNA"/>
</dbReference>
<evidence type="ECO:0000313" key="8">
    <source>
        <dbReference type="Proteomes" id="UP001500392"/>
    </source>
</evidence>
<organism evidence="7 8">
    <name type="scientific">Zhongshania borealis</name>
    <dbReference type="NCBI Taxonomy" id="889488"/>
    <lineage>
        <taxon>Bacteria</taxon>
        <taxon>Pseudomonadati</taxon>
        <taxon>Pseudomonadota</taxon>
        <taxon>Gammaproteobacteria</taxon>
        <taxon>Cellvibrionales</taxon>
        <taxon>Spongiibacteraceae</taxon>
        <taxon>Zhongshania</taxon>
    </lineage>
</organism>
<dbReference type="InterPro" id="IPR020843">
    <property type="entry name" value="ER"/>
</dbReference>
<proteinExistence type="inferred from homology"/>
<comment type="caution">
    <text evidence="7">The sequence shown here is derived from an EMBL/GenBank/DDBJ whole genome shotgun (WGS) entry which is preliminary data.</text>
</comment>
<evidence type="ECO:0000256" key="3">
    <source>
        <dbReference type="ARBA" id="ARBA00022833"/>
    </source>
</evidence>
<evidence type="ECO:0000313" key="7">
    <source>
        <dbReference type="EMBL" id="GAA4102251.1"/>
    </source>
</evidence>
<evidence type="ECO:0000256" key="1">
    <source>
        <dbReference type="ARBA" id="ARBA00001947"/>
    </source>
</evidence>
<evidence type="ECO:0000256" key="4">
    <source>
        <dbReference type="ARBA" id="ARBA00023002"/>
    </source>
</evidence>
<keyword evidence="2 5" id="KW-0479">Metal-binding</keyword>
<dbReference type="InterPro" id="IPR047109">
    <property type="entry name" value="CAD-like"/>
</dbReference>
<dbReference type="InterPro" id="IPR002328">
    <property type="entry name" value="ADH_Zn_CS"/>
</dbReference>
<dbReference type="InterPro" id="IPR029752">
    <property type="entry name" value="D-isomer_DH_CS1"/>
</dbReference>
<dbReference type="SUPFAM" id="SSF50129">
    <property type="entry name" value="GroES-like"/>
    <property type="match status" value="1"/>
</dbReference>
<sequence length="334" mass="35965">MIKAYAASLPGGPLEAFEYDPGELGNTEVELDVLYAGICHTDLGMIDNDWGFSQYPLVPGHEIVGRVAQVGGSVKSLHVGQTVGLGFHAGYCLACDECNSGDHNLCAAARPIMAGRHGGFADKVRAEEASLVSIPDSIDLRSAGPMFCAGVTVFNPFLQFNIKPSDKVAIVGIGGLGHLALQVANAWGCEVTAFTSSDKKIEEAYSLGAHHTLNSKDPDQIASVSGKFDLIISAVDVALDWRLYLQTLKPRGRLHFVGASAIPLDLTPLDLMSAQLSLSGSMVGSPSTMVKMLDFFQRHNIKPVVEMCYFDEINGAIAKLRNEKVYYRLVLQHR</sequence>
<feature type="domain" description="Enoyl reductase (ER)" evidence="6">
    <location>
        <begin position="12"/>
        <end position="331"/>
    </location>
</feature>
<dbReference type="Proteomes" id="UP001500392">
    <property type="component" value="Unassembled WGS sequence"/>
</dbReference>
<dbReference type="PANTHER" id="PTHR42683">
    <property type="entry name" value="ALDEHYDE REDUCTASE"/>
    <property type="match status" value="1"/>
</dbReference>
<dbReference type="Gene3D" id="3.90.180.10">
    <property type="entry name" value="Medium-chain alcohol dehydrogenases, catalytic domain"/>
    <property type="match status" value="1"/>
</dbReference>
<dbReference type="InterPro" id="IPR036291">
    <property type="entry name" value="NAD(P)-bd_dom_sf"/>
</dbReference>
<evidence type="ECO:0000259" key="6">
    <source>
        <dbReference type="SMART" id="SM00829"/>
    </source>
</evidence>
<reference evidence="8" key="1">
    <citation type="journal article" date="2019" name="Int. J. Syst. Evol. Microbiol.">
        <title>The Global Catalogue of Microorganisms (GCM) 10K type strain sequencing project: providing services to taxonomists for standard genome sequencing and annotation.</title>
        <authorList>
            <consortium name="The Broad Institute Genomics Platform"/>
            <consortium name="The Broad Institute Genome Sequencing Center for Infectious Disease"/>
            <person name="Wu L."/>
            <person name="Ma J."/>
        </authorList>
    </citation>
    <scope>NUCLEOTIDE SEQUENCE [LARGE SCALE GENOMIC DNA]</scope>
    <source>
        <strain evidence="8">JCM 17304</strain>
    </source>
</reference>
<name>A0ABP7X2E2_9GAMM</name>
<dbReference type="InterPro" id="IPR013154">
    <property type="entry name" value="ADH-like_N"/>
</dbReference>
<dbReference type="Pfam" id="PF00107">
    <property type="entry name" value="ADH_zinc_N"/>
    <property type="match status" value="1"/>
</dbReference>
<evidence type="ECO:0000256" key="5">
    <source>
        <dbReference type="RuleBase" id="RU361277"/>
    </source>
</evidence>
<accession>A0ABP7X2E2</accession>
<keyword evidence="3 5" id="KW-0862">Zinc</keyword>
<protein>
    <submittedName>
        <fullName evidence="7">NAD(P)-dependent alcohol dehydrogenase</fullName>
    </submittedName>
</protein>
<dbReference type="CDD" id="cd05283">
    <property type="entry name" value="CAD1"/>
    <property type="match status" value="1"/>
</dbReference>